<keyword evidence="1" id="KW-0732">Signal</keyword>
<protein>
    <recommendedName>
        <fullName evidence="4">Gliding motility lipoprotein GldH</fullName>
    </recommendedName>
</protein>
<feature type="signal peptide" evidence="1">
    <location>
        <begin position="1"/>
        <end position="19"/>
    </location>
</feature>
<comment type="caution">
    <text evidence="2">The sequence shown here is derived from an EMBL/GenBank/DDBJ whole genome shotgun (WGS) entry which is preliminary data.</text>
</comment>
<keyword evidence="3" id="KW-1185">Reference proteome</keyword>
<dbReference type="OrthoDB" id="982482at2"/>
<dbReference type="RefSeq" id="WP_146895116.1">
    <property type="nucleotide sequence ID" value="NZ_BJYS01000003.1"/>
</dbReference>
<dbReference type="Pfam" id="PF14109">
    <property type="entry name" value="GldH_lipo"/>
    <property type="match status" value="1"/>
</dbReference>
<dbReference type="PROSITE" id="PS51257">
    <property type="entry name" value="PROKAR_LIPOPROTEIN"/>
    <property type="match status" value="1"/>
</dbReference>
<dbReference type="AlphaFoldDB" id="A0A512ATQ0"/>
<dbReference type="EMBL" id="BJYS01000003">
    <property type="protein sequence ID" value="GEO03085.1"/>
    <property type="molecule type" value="Genomic_DNA"/>
</dbReference>
<gene>
    <name evidence="2" type="ORF">AAE02nite_07490</name>
</gene>
<evidence type="ECO:0000313" key="3">
    <source>
        <dbReference type="Proteomes" id="UP000321532"/>
    </source>
</evidence>
<evidence type="ECO:0000256" key="1">
    <source>
        <dbReference type="SAM" id="SignalP"/>
    </source>
</evidence>
<organism evidence="2 3">
    <name type="scientific">Adhaeribacter aerolatus</name>
    <dbReference type="NCBI Taxonomy" id="670289"/>
    <lineage>
        <taxon>Bacteria</taxon>
        <taxon>Pseudomonadati</taxon>
        <taxon>Bacteroidota</taxon>
        <taxon>Cytophagia</taxon>
        <taxon>Cytophagales</taxon>
        <taxon>Hymenobacteraceae</taxon>
        <taxon>Adhaeribacter</taxon>
    </lineage>
</organism>
<sequence>MIKQLLFLIILVSIFSLSACDSSNRVYEQNIDIPNNNWRINDTKEFRFEITDTTKTYQVFFNIRNALFYEFYNLYVSATLLDPAGQKVHNKLHEMYLMDKKTGEPLGKGAGDLFDHSFLALKNQHFSKPGTYTLRLTQYMRKNPLPGIMAVGIKVVTVE</sequence>
<evidence type="ECO:0000313" key="2">
    <source>
        <dbReference type="EMBL" id="GEO03085.1"/>
    </source>
</evidence>
<reference evidence="2 3" key="1">
    <citation type="submission" date="2019-07" db="EMBL/GenBank/DDBJ databases">
        <title>Whole genome shotgun sequence of Adhaeribacter aerolatus NBRC 106133.</title>
        <authorList>
            <person name="Hosoyama A."/>
            <person name="Uohara A."/>
            <person name="Ohji S."/>
            <person name="Ichikawa N."/>
        </authorList>
    </citation>
    <scope>NUCLEOTIDE SEQUENCE [LARGE SCALE GENOMIC DNA]</scope>
    <source>
        <strain evidence="2 3">NBRC 106133</strain>
    </source>
</reference>
<dbReference type="InterPro" id="IPR020018">
    <property type="entry name" value="Motility-assoc_lipoprot_GldH"/>
</dbReference>
<proteinExistence type="predicted"/>
<feature type="chain" id="PRO_5021973561" description="Gliding motility lipoprotein GldH" evidence="1">
    <location>
        <begin position="20"/>
        <end position="159"/>
    </location>
</feature>
<dbReference type="NCBIfam" id="TIGR03511">
    <property type="entry name" value="GldH_lipo"/>
    <property type="match status" value="1"/>
</dbReference>
<accession>A0A512ATQ0</accession>
<evidence type="ECO:0008006" key="4">
    <source>
        <dbReference type="Google" id="ProtNLM"/>
    </source>
</evidence>
<dbReference type="Proteomes" id="UP000321532">
    <property type="component" value="Unassembled WGS sequence"/>
</dbReference>
<name>A0A512ATQ0_9BACT</name>